<dbReference type="PROSITE" id="PS01023">
    <property type="entry name" value="PTR2_2"/>
    <property type="match status" value="1"/>
</dbReference>
<feature type="transmembrane region" description="Helical" evidence="9">
    <location>
        <begin position="447"/>
        <end position="467"/>
    </location>
</feature>
<dbReference type="Gene3D" id="1.20.1250.20">
    <property type="entry name" value="MFS general substrate transporter like domains"/>
    <property type="match status" value="2"/>
</dbReference>
<feature type="transmembrane region" description="Helical" evidence="9">
    <location>
        <begin position="514"/>
        <end position="538"/>
    </location>
</feature>
<reference evidence="10 11" key="1">
    <citation type="submission" date="2017-11" db="EMBL/GenBank/DDBJ databases">
        <title>Genomic Encyclopedia of Archaeal and Bacterial Type Strains, Phase II (KMG-II): From Individual Species to Whole Genera.</title>
        <authorList>
            <person name="Goeker M."/>
        </authorList>
    </citation>
    <scope>NUCLEOTIDE SEQUENCE [LARGE SCALE GENOMIC DNA]</scope>
    <source>
        <strain evidence="10 11">DSM 27617</strain>
    </source>
</reference>
<dbReference type="GO" id="GO:1904680">
    <property type="term" value="F:peptide transmembrane transporter activity"/>
    <property type="evidence" value="ECO:0007669"/>
    <property type="project" value="InterPro"/>
</dbReference>
<comment type="caution">
    <text evidence="10">The sequence shown here is derived from an EMBL/GenBank/DDBJ whole genome shotgun (WGS) entry which is preliminary data.</text>
</comment>
<feature type="transmembrane region" description="Helical" evidence="9">
    <location>
        <begin position="21"/>
        <end position="43"/>
    </location>
</feature>
<evidence type="ECO:0000256" key="5">
    <source>
        <dbReference type="ARBA" id="ARBA00022856"/>
    </source>
</evidence>
<dbReference type="GO" id="GO:0005886">
    <property type="term" value="C:plasma membrane"/>
    <property type="evidence" value="ECO:0007669"/>
    <property type="project" value="UniProtKB-SubCell"/>
</dbReference>
<feature type="transmembrane region" description="Helical" evidence="9">
    <location>
        <begin position="114"/>
        <end position="140"/>
    </location>
</feature>
<protein>
    <submittedName>
        <fullName evidence="10">POT family proton-dependent oligopeptide transporter</fullName>
    </submittedName>
</protein>
<comment type="subcellular location">
    <subcellularLocation>
        <location evidence="1">Cell membrane</location>
        <topology evidence="1">Multi-pass membrane protein</topology>
    </subcellularLocation>
    <subcellularLocation>
        <location evidence="8">Membrane</location>
        <topology evidence="8">Multi-pass membrane protein</topology>
    </subcellularLocation>
</comment>
<dbReference type="PANTHER" id="PTHR23517">
    <property type="entry name" value="RESISTANCE PROTEIN MDTM, PUTATIVE-RELATED-RELATED"/>
    <property type="match status" value="1"/>
</dbReference>
<organism evidence="10 11">
    <name type="scientific">Chryseobacterium geocarposphaerae</name>
    <dbReference type="NCBI Taxonomy" id="1416776"/>
    <lineage>
        <taxon>Bacteria</taxon>
        <taxon>Pseudomonadati</taxon>
        <taxon>Bacteroidota</taxon>
        <taxon>Flavobacteriia</taxon>
        <taxon>Flavobacteriales</taxon>
        <taxon>Weeksellaceae</taxon>
        <taxon>Chryseobacterium group</taxon>
        <taxon>Chryseobacterium</taxon>
    </lineage>
</organism>
<keyword evidence="3" id="KW-1003">Cell membrane</keyword>
<feature type="transmembrane region" description="Helical" evidence="9">
    <location>
        <begin position="221"/>
        <end position="245"/>
    </location>
</feature>
<comment type="similarity">
    <text evidence="8">Belongs to the major facilitator superfamily. Proton-dependent oligopeptide transporter (POT/PTR) (TC 2.A.17) family.</text>
</comment>
<feature type="transmembrane region" description="Helical" evidence="9">
    <location>
        <begin position="544"/>
        <end position="565"/>
    </location>
</feature>
<name>A0A2M9BYB1_9FLAO</name>
<evidence type="ECO:0000256" key="3">
    <source>
        <dbReference type="ARBA" id="ARBA00022475"/>
    </source>
</evidence>
<dbReference type="SUPFAM" id="SSF103473">
    <property type="entry name" value="MFS general substrate transporter"/>
    <property type="match status" value="2"/>
</dbReference>
<gene>
    <name evidence="10" type="ORF">CLV73_3610</name>
</gene>
<dbReference type="Pfam" id="PF00854">
    <property type="entry name" value="PTR2"/>
    <property type="match status" value="2"/>
</dbReference>
<dbReference type="InterPro" id="IPR018456">
    <property type="entry name" value="PTR2_symporter_CS"/>
</dbReference>
<sequence>MENLKFENMKTKHPKGLPFLFFTEMWERFGYYLILGIFVLYVIEPTGAKGGLGLPDKTADDIFGTYIALTYLTPFIGGFLADRVLGYIKSIYLGGILMAAGYIGMGVFKDLTLFYSSLALIIIGNGFFKPTISTLLGNLYSEEPYKANKDSGYNIFYMGINIGAFICNIIAAFMRNKFGWGEAFITAGVGMLIGMVIFTIGRKHYIHAAQMKPVQEGDTKLSEILIKVFLPAIIFGVIGWCYIPYNELINSGSLLEIFTSTSNIFGSNNTDAFIFACIPVIYFYASLYFKAKPEEKSSIGALLSVFMISMFFWAVFKQNGTALTRWANYYTDRSVPASMEKPLESIYMVDGKSYEDKEVPVYDDQFQSQKDKDGNTIKVQGKDVYFKNISPEKRAELEKNPEAKTYLYNTELFQSINPFWVIVLTPVVVGFWALLRRKGKEPLTPTKIVLGLFISGLSCLVMVLAVWAGDNGAIKVSPWWLVASYGVITVGELCLSPMGLSFVSKLSPARITALMMGGFFLANSVGNKLSGILASTWYNYDNKMNYFLVNFALLIFATLLGLSMLKRLNRIMKEKGH</sequence>
<evidence type="ECO:0000256" key="9">
    <source>
        <dbReference type="SAM" id="Phobius"/>
    </source>
</evidence>
<feature type="transmembrane region" description="Helical" evidence="9">
    <location>
        <begin position="298"/>
        <end position="316"/>
    </location>
</feature>
<dbReference type="InterPro" id="IPR000109">
    <property type="entry name" value="POT_fam"/>
</dbReference>
<evidence type="ECO:0000256" key="2">
    <source>
        <dbReference type="ARBA" id="ARBA00022448"/>
    </source>
</evidence>
<evidence type="ECO:0000256" key="4">
    <source>
        <dbReference type="ARBA" id="ARBA00022692"/>
    </source>
</evidence>
<feature type="transmembrane region" description="Helical" evidence="9">
    <location>
        <begin position="152"/>
        <end position="174"/>
    </location>
</feature>
<proteinExistence type="inferred from homology"/>
<accession>A0A2M9BYB1</accession>
<evidence type="ECO:0000256" key="7">
    <source>
        <dbReference type="ARBA" id="ARBA00023136"/>
    </source>
</evidence>
<keyword evidence="5" id="KW-0653">Protein transport</keyword>
<dbReference type="AlphaFoldDB" id="A0A2M9BYB1"/>
<feature type="transmembrane region" description="Helical" evidence="9">
    <location>
        <begin position="479"/>
        <end position="502"/>
    </location>
</feature>
<keyword evidence="4 8" id="KW-0812">Transmembrane</keyword>
<dbReference type="GO" id="GO:0006857">
    <property type="term" value="P:oligopeptide transport"/>
    <property type="evidence" value="ECO:0007669"/>
    <property type="project" value="InterPro"/>
</dbReference>
<keyword evidence="7 9" id="KW-0472">Membrane</keyword>
<dbReference type="Proteomes" id="UP000228740">
    <property type="component" value="Unassembled WGS sequence"/>
</dbReference>
<dbReference type="PANTHER" id="PTHR23517:SF15">
    <property type="entry name" value="PROTON-DEPENDENT OLIGOPEPTIDE FAMILY TRANSPORT PROTEIN"/>
    <property type="match status" value="1"/>
</dbReference>
<keyword evidence="5" id="KW-0571">Peptide transport</keyword>
<keyword evidence="11" id="KW-1185">Reference proteome</keyword>
<dbReference type="CDD" id="cd17346">
    <property type="entry name" value="MFS_DtpA_like"/>
    <property type="match status" value="1"/>
</dbReference>
<dbReference type="InterPro" id="IPR036259">
    <property type="entry name" value="MFS_trans_sf"/>
</dbReference>
<dbReference type="EMBL" id="PGFD01000003">
    <property type="protein sequence ID" value="PJJ63088.1"/>
    <property type="molecule type" value="Genomic_DNA"/>
</dbReference>
<dbReference type="InterPro" id="IPR005279">
    <property type="entry name" value="Dipep/tripep_permease"/>
</dbReference>
<evidence type="ECO:0000313" key="10">
    <source>
        <dbReference type="EMBL" id="PJJ63088.1"/>
    </source>
</evidence>
<feature type="transmembrane region" description="Helical" evidence="9">
    <location>
        <begin position="416"/>
        <end position="435"/>
    </location>
</feature>
<keyword evidence="2 8" id="KW-0813">Transport</keyword>
<feature type="transmembrane region" description="Helical" evidence="9">
    <location>
        <begin position="180"/>
        <end position="200"/>
    </location>
</feature>
<feature type="transmembrane region" description="Helical" evidence="9">
    <location>
        <begin position="63"/>
        <end position="81"/>
    </location>
</feature>
<evidence type="ECO:0000256" key="6">
    <source>
        <dbReference type="ARBA" id="ARBA00022989"/>
    </source>
</evidence>
<evidence type="ECO:0000313" key="11">
    <source>
        <dbReference type="Proteomes" id="UP000228740"/>
    </source>
</evidence>
<dbReference type="InterPro" id="IPR050171">
    <property type="entry name" value="MFS_Transporters"/>
</dbReference>
<keyword evidence="6 9" id="KW-1133">Transmembrane helix</keyword>
<feature type="transmembrane region" description="Helical" evidence="9">
    <location>
        <begin position="90"/>
        <end position="108"/>
    </location>
</feature>
<evidence type="ECO:0000256" key="1">
    <source>
        <dbReference type="ARBA" id="ARBA00004651"/>
    </source>
</evidence>
<feature type="transmembrane region" description="Helical" evidence="9">
    <location>
        <begin position="272"/>
        <end position="291"/>
    </location>
</feature>
<dbReference type="NCBIfam" id="TIGR00924">
    <property type="entry name" value="yjdL_sub1_fam"/>
    <property type="match status" value="1"/>
</dbReference>
<evidence type="ECO:0000256" key="8">
    <source>
        <dbReference type="RuleBase" id="RU003755"/>
    </source>
</evidence>